<dbReference type="Proteomes" id="UP000639643">
    <property type="component" value="Unassembled WGS sequence"/>
</dbReference>
<evidence type="ECO:0000313" key="1">
    <source>
        <dbReference type="EMBL" id="KAF6816192.1"/>
    </source>
</evidence>
<dbReference type="AlphaFoldDB" id="A0A8H6JN35"/>
<accession>A0A8H6JN35</accession>
<keyword evidence="2" id="KW-1185">Reference proteome</keyword>
<organism evidence="1 2">
    <name type="scientific">Colletotrichum musicola</name>
    <dbReference type="NCBI Taxonomy" id="2175873"/>
    <lineage>
        <taxon>Eukaryota</taxon>
        <taxon>Fungi</taxon>
        <taxon>Dikarya</taxon>
        <taxon>Ascomycota</taxon>
        <taxon>Pezizomycotina</taxon>
        <taxon>Sordariomycetes</taxon>
        <taxon>Hypocreomycetidae</taxon>
        <taxon>Glomerellales</taxon>
        <taxon>Glomerellaceae</taxon>
        <taxon>Colletotrichum</taxon>
        <taxon>Colletotrichum orchidearum species complex</taxon>
    </lineage>
</organism>
<evidence type="ECO:0000313" key="2">
    <source>
        <dbReference type="Proteomes" id="UP000639643"/>
    </source>
</evidence>
<proteinExistence type="predicted"/>
<gene>
    <name evidence="1" type="ORF">CMUS01_12301</name>
</gene>
<dbReference type="OrthoDB" id="3521506at2759"/>
<reference evidence="1" key="1">
    <citation type="journal article" date="2020" name="Phytopathology">
        <title>Genome Sequence Resources of Colletotrichum truncatum, C. plurivorum, C. musicola, and C. sojae: Four Species Pathogenic to Soybean (Glycine max).</title>
        <authorList>
            <person name="Rogerio F."/>
            <person name="Boufleur T.R."/>
            <person name="Ciampi-Guillardi M."/>
            <person name="Sukno S.A."/>
            <person name="Thon M.R."/>
            <person name="Massola Junior N.S."/>
            <person name="Baroncelli R."/>
        </authorList>
    </citation>
    <scope>NUCLEOTIDE SEQUENCE</scope>
    <source>
        <strain evidence="1">LFN0074</strain>
    </source>
</reference>
<comment type="caution">
    <text evidence="1">The sequence shown here is derived from an EMBL/GenBank/DDBJ whole genome shotgun (WGS) entry which is preliminary data.</text>
</comment>
<dbReference type="EMBL" id="WIGM01000680">
    <property type="protein sequence ID" value="KAF6816192.1"/>
    <property type="molecule type" value="Genomic_DNA"/>
</dbReference>
<name>A0A8H6JN35_9PEZI</name>
<protein>
    <submittedName>
        <fullName evidence="1">Uncharacterized protein</fullName>
    </submittedName>
</protein>
<sequence length="74" mass="8044">MLERGSQLLAQIQGGIFGRLNDEWNLQIQVNYKPKITSLNELAPDTVAGPVLVSKAAPLTADQIRAAFKASPRI</sequence>